<evidence type="ECO:0000313" key="2">
    <source>
        <dbReference type="EMBL" id="MBU5590731.1"/>
    </source>
</evidence>
<keyword evidence="3" id="KW-1185">Reference proteome</keyword>
<keyword evidence="2" id="KW-0121">Carboxypeptidase</keyword>
<dbReference type="PANTHER" id="PTHR21581">
    <property type="entry name" value="D-ALANYL-D-ALANINE CARBOXYPEPTIDASE"/>
    <property type="match status" value="1"/>
</dbReference>
<name>A0ABS6EWX5_9CLOT</name>
<dbReference type="PANTHER" id="PTHR21581:SF33">
    <property type="entry name" value="D-ALANYL-D-ALANINE CARBOXYPEPTIDASE DACB"/>
    <property type="match status" value="1"/>
</dbReference>
<protein>
    <submittedName>
        <fullName evidence="2">D-alanyl-D-alanine carboxypeptidase</fullName>
    </submittedName>
</protein>
<comment type="caution">
    <text evidence="2">The sequence shown here is derived from an EMBL/GenBank/DDBJ whole genome shotgun (WGS) entry which is preliminary data.</text>
</comment>
<dbReference type="RefSeq" id="WP_216455847.1">
    <property type="nucleotide sequence ID" value="NZ_JAHLQL010000001.1"/>
</dbReference>
<dbReference type="SMART" id="SM00936">
    <property type="entry name" value="PBP5_C"/>
    <property type="match status" value="1"/>
</dbReference>
<dbReference type="InterPro" id="IPR001967">
    <property type="entry name" value="Peptidase_S11_N"/>
</dbReference>
<proteinExistence type="predicted"/>
<reference evidence="2 3" key="1">
    <citation type="submission" date="2021-06" db="EMBL/GenBank/DDBJ databases">
        <authorList>
            <person name="Sun Q."/>
            <person name="Li D."/>
        </authorList>
    </citation>
    <scope>NUCLEOTIDE SEQUENCE [LARGE SCALE GENOMIC DNA]</scope>
    <source>
        <strain evidence="2 3">MSJ-4</strain>
    </source>
</reference>
<dbReference type="EMBL" id="JAHLQL010000001">
    <property type="protein sequence ID" value="MBU5590731.1"/>
    <property type="molecule type" value="Genomic_DNA"/>
</dbReference>
<sequence length="375" mass="42227">MKKFRFYIITMLLIMATTNFLPKVVLAEEKSKELKNINVSALTAIALDADTGVVLYEKNAHKIVPMASTTKIATALVALKYGDMDKKVQISNNSTNVSGSKVGYRKNEEISIRELLYGLMFKSGNDAAIAIAEGVAGSVDGFMELMNEYAMQIGLMDTNFQTPHGLDKEEHFSSAYDLAILTAKAKKDNVFSEIVSSKEISKEKMNFTRDYNNINKLLWQIPEANGVKTGYTGNAGKCLVSSVAYDNKDIIIVVLNCNERWSETKKIYEYVCKNYEYKKIISSEDIVSEFQVKEGNKKAEAYLKEDMILPIKKDSKWDVDISINNNIKAPLEKDEIIGKVTVKGEGGIIYQCPLYNKEKVKSLPKYRIWLDNIFN</sequence>
<organism evidence="2 3">
    <name type="scientific">Clostridium simiarum</name>
    <dbReference type="NCBI Taxonomy" id="2841506"/>
    <lineage>
        <taxon>Bacteria</taxon>
        <taxon>Bacillati</taxon>
        <taxon>Bacillota</taxon>
        <taxon>Clostridia</taxon>
        <taxon>Eubacteriales</taxon>
        <taxon>Clostridiaceae</taxon>
        <taxon>Clostridium</taxon>
    </lineage>
</organism>
<dbReference type="Pfam" id="PF00768">
    <property type="entry name" value="Peptidase_S11"/>
    <property type="match status" value="1"/>
</dbReference>
<keyword evidence="2" id="KW-0645">Protease</keyword>
<dbReference type="Pfam" id="PF07943">
    <property type="entry name" value="PBP5_C"/>
    <property type="match status" value="1"/>
</dbReference>
<evidence type="ECO:0000259" key="1">
    <source>
        <dbReference type="SMART" id="SM00936"/>
    </source>
</evidence>
<dbReference type="InterPro" id="IPR012907">
    <property type="entry name" value="Peptidase_S11_C"/>
</dbReference>
<dbReference type="GO" id="GO:0004180">
    <property type="term" value="F:carboxypeptidase activity"/>
    <property type="evidence" value="ECO:0007669"/>
    <property type="project" value="UniProtKB-KW"/>
</dbReference>
<evidence type="ECO:0000313" key="3">
    <source>
        <dbReference type="Proteomes" id="UP000736583"/>
    </source>
</evidence>
<accession>A0ABS6EWX5</accession>
<keyword evidence="2" id="KW-0378">Hydrolase</keyword>
<feature type="domain" description="Peptidase S11 D-Ala-D-Ala carboxypeptidase A C-terminal" evidence="1">
    <location>
        <begin position="275"/>
        <end position="362"/>
    </location>
</feature>
<gene>
    <name evidence="2" type="ORF">KQI89_03060</name>
</gene>
<dbReference type="Proteomes" id="UP000736583">
    <property type="component" value="Unassembled WGS sequence"/>
</dbReference>